<protein>
    <submittedName>
        <fullName evidence="2">SINGLE STRANDED DNA BINDING PROTEIN/RNA BARREL, PROTEIN-DNA COMPLEX, REPLICATION-RNA.2A</fullName>
    </submittedName>
</protein>
<dbReference type="Pfam" id="PF11325">
    <property type="entry name" value="DUF3127"/>
    <property type="match status" value="1"/>
</dbReference>
<feature type="compositionally biased region" description="Polar residues" evidence="1">
    <location>
        <begin position="90"/>
        <end position="104"/>
    </location>
</feature>
<organism evidence="2">
    <name type="scientific">Myoviridae sp. ctkmZ20</name>
    <dbReference type="NCBI Taxonomy" id="2825166"/>
    <lineage>
        <taxon>Viruses</taxon>
        <taxon>Duplodnaviria</taxon>
        <taxon>Heunggongvirae</taxon>
        <taxon>Uroviricota</taxon>
        <taxon>Caudoviricetes</taxon>
    </lineage>
</organism>
<proteinExistence type="predicted"/>
<feature type="compositionally biased region" description="Low complexity" evidence="1">
    <location>
        <begin position="105"/>
        <end position="124"/>
    </location>
</feature>
<dbReference type="InterPro" id="IPR021474">
    <property type="entry name" value="DUF3127"/>
</dbReference>
<accession>A0A8S5NSQ3</accession>
<evidence type="ECO:0000256" key="1">
    <source>
        <dbReference type="SAM" id="MobiDB-lite"/>
    </source>
</evidence>
<dbReference type="EMBL" id="BK015248">
    <property type="protein sequence ID" value="DAD97821.1"/>
    <property type="molecule type" value="Genomic_DNA"/>
</dbReference>
<feature type="compositionally biased region" description="Pro residues" evidence="1">
    <location>
        <begin position="125"/>
        <end position="136"/>
    </location>
</feature>
<name>A0A8S5NSQ3_9CAUD</name>
<evidence type="ECO:0000313" key="2">
    <source>
        <dbReference type="EMBL" id="DAD97821.1"/>
    </source>
</evidence>
<reference evidence="2" key="1">
    <citation type="journal article" date="2021" name="Proc. Natl. Acad. Sci. U.S.A.">
        <title>A Catalog of Tens of Thousands of Viruses from Human Metagenomes Reveals Hidden Associations with Chronic Diseases.</title>
        <authorList>
            <person name="Tisza M.J."/>
            <person name="Buck C.B."/>
        </authorList>
    </citation>
    <scope>NUCLEOTIDE SEQUENCE</scope>
    <source>
        <strain evidence="2">CtkmZ20</strain>
    </source>
</reference>
<sequence length="150" mass="16093">MAEITGKIIAVLPTRSGTSARGTQWSSQTAVIETHEQYPKRVAFDVLGDKITEFNLQVGEEVTVSFDINAREFNGKWWNSVNAWQVVRQSGQQDPVQGGYSTNPQAGAQAAQAAQQAAMVGAPNPMNPNNPFPPAQQPGAPAGQSDQLPF</sequence>
<feature type="region of interest" description="Disordered" evidence="1">
    <location>
        <begin position="90"/>
        <end position="150"/>
    </location>
</feature>